<gene>
    <name evidence="1" type="ORF">NQ317_014584</name>
</gene>
<keyword evidence="2" id="KW-1185">Reference proteome</keyword>
<name>A0ABQ9ISM3_9CUCU</name>
<evidence type="ECO:0000313" key="2">
    <source>
        <dbReference type="Proteomes" id="UP001162164"/>
    </source>
</evidence>
<proteinExistence type="predicted"/>
<dbReference type="Proteomes" id="UP001162164">
    <property type="component" value="Unassembled WGS sequence"/>
</dbReference>
<evidence type="ECO:0000313" key="1">
    <source>
        <dbReference type="EMBL" id="KAJ8964288.1"/>
    </source>
</evidence>
<organism evidence="1 2">
    <name type="scientific">Molorchus minor</name>
    <dbReference type="NCBI Taxonomy" id="1323400"/>
    <lineage>
        <taxon>Eukaryota</taxon>
        <taxon>Metazoa</taxon>
        <taxon>Ecdysozoa</taxon>
        <taxon>Arthropoda</taxon>
        <taxon>Hexapoda</taxon>
        <taxon>Insecta</taxon>
        <taxon>Pterygota</taxon>
        <taxon>Neoptera</taxon>
        <taxon>Endopterygota</taxon>
        <taxon>Coleoptera</taxon>
        <taxon>Polyphaga</taxon>
        <taxon>Cucujiformia</taxon>
        <taxon>Chrysomeloidea</taxon>
        <taxon>Cerambycidae</taxon>
        <taxon>Lamiinae</taxon>
        <taxon>Monochamini</taxon>
        <taxon>Molorchus</taxon>
    </lineage>
</organism>
<reference evidence="1" key="1">
    <citation type="journal article" date="2023" name="Insect Mol. Biol.">
        <title>Genome sequencing provides insights into the evolution of gene families encoding plant cell wall-degrading enzymes in longhorned beetles.</title>
        <authorList>
            <person name="Shin N.R."/>
            <person name="Okamura Y."/>
            <person name="Kirsch R."/>
            <person name="Pauchet Y."/>
        </authorList>
    </citation>
    <scope>NUCLEOTIDE SEQUENCE</scope>
    <source>
        <strain evidence="1">MMC_N1</strain>
    </source>
</reference>
<comment type="caution">
    <text evidence="1">The sequence shown here is derived from an EMBL/GenBank/DDBJ whole genome shotgun (WGS) entry which is preliminary data.</text>
</comment>
<accession>A0ABQ9ISM3</accession>
<sequence>MAPRFSATEDEKLIEEVRKYSRSVFKSIALKVKKMKLHLITKTQLKVLMVVSEIEAEAQIFTTQAGHNSTQTNPESFTCQANTYSFSPQGKPSIISNSSKHVLIFTSKKFISNSSKHLRLPPQGTPFNHFQLKQTLTHPSQGNPQSFNYTSNQSFSNSIKYTIIQYHMD</sequence>
<protein>
    <submittedName>
        <fullName evidence="1">Uncharacterized protein</fullName>
    </submittedName>
</protein>
<dbReference type="EMBL" id="JAPWTJ010002837">
    <property type="protein sequence ID" value="KAJ8964288.1"/>
    <property type="molecule type" value="Genomic_DNA"/>
</dbReference>